<organism evidence="1">
    <name type="scientific">Bracon brevicornis</name>
    <dbReference type="NCBI Taxonomy" id="1563983"/>
    <lineage>
        <taxon>Eukaryota</taxon>
        <taxon>Metazoa</taxon>
        <taxon>Ecdysozoa</taxon>
        <taxon>Arthropoda</taxon>
        <taxon>Hexapoda</taxon>
        <taxon>Insecta</taxon>
        <taxon>Pterygota</taxon>
        <taxon>Neoptera</taxon>
        <taxon>Endopterygota</taxon>
        <taxon>Hymenoptera</taxon>
        <taxon>Apocrita</taxon>
        <taxon>Ichneumonoidea</taxon>
        <taxon>Braconidae</taxon>
        <taxon>Braconinae</taxon>
        <taxon>Bracon</taxon>
    </lineage>
</organism>
<protein>
    <recommendedName>
        <fullName evidence="2">C2H2-type domain-containing protein</fullName>
    </recommendedName>
</protein>
<sequence length="70" mass="7939">MADYRRLVCPSCGRSYKYRGGLIRHINECLAEGTPARSPPVIPAPPPPPPLPRNYLSVNDVKALYKYWKQ</sequence>
<dbReference type="EMBL" id="CADCXW020000348">
    <property type="protein sequence ID" value="CAD1583840.1"/>
    <property type="molecule type" value="Genomic_DNA"/>
</dbReference>
<accession>A0A6V7M9R2</accession>
<name>A0A6V7M9R2_9HYME</name>
<gene>
    <name evidence="1" type="ORF">BBRV_LOCUS124673</name>
</gene>
<reference evidence="1" key="1">
    <citation type="submission" date="2020-07" db="EMBL/GenBank/DDBJ databases">
        <authorList>
            <person name="Ferguson B K."/>
        </authorList>
    </citation>
    <scope>NUCLEOTIDE SEQUENCE</scope>
    <source>
        <strain evidence="1">L06</strain>
    </source>
</reference>
<proteinExistence type="predicted"/>
<evidence type="ECO:0008006" key="2">
    <source>
        <dbReference type="Google" id="ProtNLM"/>
    </source>
</evidence>
<evidence type="ECO:0000313" key="1">
    <source>
        <dbReference type="EMBL" id="CAD1583840.1"/>
    </source>
</evidence>
<dbReference type="AlphaFoldDB" id="A0A6V7M9R2"/>